<name>A0ABP3Y764_9BACT</name>
<evidence type="ECO:0000256" key="4">
    <source>
        <dbReference type="ARBA" id="ARBA00023163"/>
    </source>
</evidence>
<dbReference type="NCBIfam" id="TIGR02937">
    <property type="entry name" value="sigma70-ECF"/>
    <property type="match status" value="1"/>
</dbReference>
<organism evidence="7 8">
    <name type="scientific">Algoriphagus jejuensis</name>
    <dbReference type="NCBI Taxonomy" id="419934"/>
    <lineage>
        <taxon>Bacteria</taxon>
        <taxon>Pseudomonadati</taxon>
        <taxon>Bacteroidota</taxon>
        <taxon>Cytophagia</taxon>
        <taxon>Cytophagales</taxon>
        <taxon>Cyclobacteriaceae</taxon>
        <taxon>Algoriphagus</taxon>
    </lineage>
</organism>
<dbReference type="Pfam" id="PF08281">
    <property type="entry name" value="Sigma70_r4_2"/>
    <property type="match status" value="1"/>
</dbReference>
<evidence type="ECO:0000256" key="1">
    <source>
        <dbReference type="ARBA" id="ARBA00010641"/>
    </source>
</evidence>
<dbReference type="InterPro" id="IPR036388">
    <property type="entry name" value="WH-like_DNA-bd_sf"/>
</dbReference>
<dbReference type="NCBIfam" id="TIGR02985">
    <property type="entry name" value="Sig70_bacteroi1"/>
    <property type="match status" value="1"/>
</dbReference>
<sequence>MSKVFSTYSDSQLITFLKSGDIRAFDELYRRYAKKVLAYAKTFFWDKTEAEEVVQEVFVKIWETREKLNEELSFSSFLFTCVKNRIYNRLKAQKKKVILETEELDSLVDESVEEEQHFLENRKQVAFQLLGLLPPVQKNIFTLSKLEGRSHQEIAEMLNISIRTVEHQVYLAKKQLKSQLLEQTPFALVVGLSLIS</sequence>
<reference evidence="8" key="1">
    <citation type="journal article" date="2019" name="Int. J. Syst. Evol. Microbiol.">
        <title>The Global Catalogue of Microorganisms (GCM) 10K type strain sequencing project: providing services to taxonomists for standard genome sequencing and annotation.</title>
        <authorList>
            <consortium name="The Broad Institute Genomics Platform"/>
            <consortium name="The Broad Institute Genome Sequencing Center for Infectious Disease"/>
            <person name="Wu L."/>
            <person name="Ma J."/>
        </authorList>
    </citation>
    <scope>NUCLEOTIDE SEQUENCE [LARGE SCALE GENOMIC DNA]</scope>
    <source>
        <strain evidence="8">JCM 16112</strain>
    </source>
</reference>
<dbReference type="PANTHER" id="PTHR43133:SF46">
    <property type="entry name" value="RNA POLYMERASE SIGMA-70 FACTOR ECF SUBFAMILY"/>
    <property type="match status" value="1"/>
</dbReference>
<dbReference type="RefSeq" id="WP_343848015.1">
    <property type="nucleotide sequence ID" value="NZ_BAAAFI010000002.1"/>
</dbReference>
<accession>A0ABP3Y764</accession>
<evidence type="ECO:0000256" key="3">
    <source>
        <dbReference type="ARBA" id="ARBA00023082"/>
    </source>
</evidence>
<dbReference type="SUPFAM" id="SSF88946">
    <property type="entry name" value="Sigma2 domain of RNA polymerase sigma factors"/>
    <property type="match status" value="1"/>
</dbReference>
<evidence type="ECO:0000313" key="7">
    <source>
        <dbReference type="EMBL" id="GAA0877315.1"/>
    </source>
</evidence>
<dbReference type="InterPro" id="IPR013324">
    <property type="entry name" value="RNA_pol_sigma_r3/r4-like"/>
</dbReference>
<keyword evidence="3" id="KW-0731">Sigma factor</keyword>
<comment type="similarity">
    <text evidence="1">Belongs to the sigma-70 factor family. ECF subfamily.</text>
</comment>
<evidence type="ECO:0000256" key="2">
    <source>
        <dbReference type="ARBA" id="ARBA00023015"/>
    </source>
</evidence>
<evidence type="ECO:0000313" key="8">
    <source>
        <dbReference type="Proteomes" id="UP001500469"/>
    </source>
</evidence>
<dbReference type="Gene3D" id="1.10.1740.10">
    <property type="match status" value="1"/>
</dbReference>
<dbReference type="InterPro" id="IPR039425">
    <property type="entry name" value="RNA_pol_sigma-70-like"/>
</dbReference>
<dbReference type="Gene3D" id="1.10.10.10">
    <property type="entry name" value="Winged helix-like DNA-binding domain superfamily/Winged helix DNA-binding domain"/>
    <property type="match status" value="1"/>
</dbReference>
<dbReference type="InterPro" id="IPR014327">
    <property type="entry name" value="RNA_pol_sigma70_bacteroid"/>
</dbReference>
<comment type="caution">
    <text evidence="7">The sequence shown here is derived from an EMBL/GenBank/DDBJ whole genome shotgun (WGS) entry which is preliminary data.</text>
</comment>
<evidence type="ECO:0000259" key="5">
    <source>
        <dbReference type="Pfam" id="PF04542"/>
    </source>
</evidence>
<keyword evidence="2" id="KW-0805">Transcription regulation</keyword>
<dbReference type="InterPro" id="IPR007627">
    <property type="entry name" value="RNA_pol_sigma70_r2"/>
</dbReference>
<proteinExistence type="inferred from homology"/>
<dbReference type="SUPFAM" id="SSF88659">
    <property type="entry name" value="Sigma3 and sigma4 domains of RNA polymerase sigma factors"/>
    <property type="match status" value="1"/>
</dbReference>
<gene>
    <name evidence="7" type="ORF">GCM10009119_02830</name>
</gene>
<dbReference type="InterPro" id="IPR013325">
    <property type="entry name" value="RNA_pol_sigma_r2"/>
</dbReference>
<keyword evidence="8" id="KW-1185">Reference proteome</keyword>
<dbReference type="EMBL" id="BAAAFI010000002">
    <property type="protein sequence ID" value="GAA0877315.1"/>
    <property type="molecule type" value="Genomic_DNA"/>
</dbReference>
<keyword evidence="4" id="KW-0804">Transcription</keyword>
<dbReference type="Pfam" id="PF04542">
    <property type="entry name" value="Sigma70_r2"/>
    <property type="match status" value="1"/>
</dbReference>
<feature type="domain" description="RNA polymerase sigma-70 region 2" evidence="5">
    <location>
        <begin position="28"/>
        <end position="95"/>
    </location>
</feature>
<dbReference type="PANTHER" id="PTHR43133">
    <property type="entry name" value="RNA POLYMERASE ECF-TYPE SIGMA FACTO"/>
    <property type="match status" value="1"/>
</dbReference>
<protein>
    <submittedName>
        <fullName evidence="7">RNA polymerase sigma-70 factor</fullName>
    </submittedName>
</protein>
<dbReference type="InterPro" id="IPR014284">
    <property type="entry name" value="RNA_pol_sigma-70_dom"/>
</dbReference>
<dbReference type="InterPro" id="IPR013249">
    <property type="entry name" value="RNA_pol_sigma70_r4_t2"/>
</dbReference>
<evidence type="ECO:0000259" key="6">
    <source>
        <dbReference type="Pfam" id="PF08281"/>
    </source>
</evidence>
<feature type="domain" description="RNA polymerase sigma factor 70 region 4 type 2" evidence="6">
    <location>
        <begin position="128"/>
        <end position="176"/>
    </location>
</feature>
<dbReference type="Proteomes" id="UP001500469">
    <property type="component" value="Unassembled WGS sequence"/>
</dbReference>